<feature type="region of interest" description="Disordered" evidence="10">
    <location>
        <begin position="171"/>
        <end position="191"/>
    </location>
</feature>
<comment type="catalytic activity">
    <reaction evidence="7">
        <text>L-threonyl-[protein] + ATP = O-phospho-L-threonyl-[protein] + ADP + H(+)</text>
        <dbReference type="Rhea" id="RHEA:46608"/>
        <dbReference type="Rhea" id="RHEA-COMP:11060"/>
        <dbReference type="Rhea" id="RHEA-COMP:11605"/>
        <dbReference type="ChEBI" id="CHEBI:15378"/>
        <dbReference type="ChEBI" id="CHEBI:30013"/>
        <dbReference type="ChEBI" id="CHEBI:30616"/>
        <dbReference type="ChEBI" id="CHEBI:61977"/>
        <dbReference type="ChEBI" id="CHEBI:456216"/>
        <dbReference type="EC" id="2.7.11.1"/>
    </reaction>
</comment>
<feature type="compositionally biased region" description="Polar residues" evidence="10">
    <location>
        <begin position="878"/>
        <end position="893"/>
    </location>
</feature>
<comment type="caution">
    <text evidence="12">The sequence shown here is derived from an EMBL/GenBank/DDBJ whole genome shotgun (WGS) entry which is preliminary data.</text>
</comment>
<dbReference type="EMBL" id="JALJOT010000009">
    <property type="protein sequence ID" value="KAK9907504.1"/>
    <property type="molecule type" value="Genomic_DNA"/>
</dbReference>
<evidence type="ECO:0000256" key="10">
    <source>
        <dbReference type="SAM" id="MobiDB-lite"/>
    </source>
</evidence>
<evidence type="ECO:0000256" key="4">
    <source>
        <dbReference type="ARBA" id="ARBA00022741"/>
    </source>
</evidence>
<feature type="coiled-coil region" evidence="9">
    <location>
        <begin position="90"/>
        <end position="117"/>
    </location>
</feature>
<dbReference type="InterPro" id="IPR058783">
    <property type="entry name" value="IREH1/IRE-like_N"/>
</dbReference>
<evidence type="ECO:0000259" key="11">
    <source>
        <dbReference type="PROSITE" id="PS50011"/>
    </source>
</evidence>
<dbReference type="PROSITE" id="PS00108">
    <property type="entry name" value="PROTEIN_KINASE_ST"/>
    <property type="match status" value="1"/>
</dbReference>
<accession>A0ABR2YKX7</accession>
<evidence type="ECO:0000256" key="5">
    <source>
        <dbReference type="ARBA" id="ARBA00022777"/>
    </source>
</evidence>
<dbReference type="InterPro" id="IPR050236">
    <property type="entry name" value="Ser_Thr_kinase_AGC"/>
</dbReference>
<evidence type="ECO:0000256" key="3">
    <source>
        <dbReference type="ARBA" id="ARBA00022679"/>
    </source>
</evidence>
<evidence type="ECO:0000256" key="9">
    <source>
        <dbReference type="SAM" id="Coils"/>
    </source>
</evidence>
<sequence>MAIYDWIVLQAQTPTTPASSVFSDLVSRGPDTDTESCLRGQRERGCVTCLPPYSKETKLLLHQDGGTEQQQHGVLASLLSIVDMCLEEDLDTFKASVRDLVDELEEMRRECSNMIHKAHVTRLMFIITRCSRLVLTEDTSAQSTRALYMTQPRSRLGRSARQLTDIPISSRGDKVHRLPGTPAGLGRSITMPSRRAPRDLAEAEPFPVAATPASQFIRPSLDISLVDSAATPLTGHDFKRWQSRRDPHHSRHQIELEKRGSPSGALPFRGVPRPGEAEPLSAGAHKARSRSLSYPQPKLRLDPQRPAPFPFTPASSLEHVARAWEHGTGEAGSDQGTPRGRRLQSPRVSSPDSASGSPQSYDASPRTHVVCRICEQLVPSEAIERHSTVCAFLERKIEADIGLNDRLRALATLAAEVAGEHAESPFLELYTCLEGACSMAAGIAAGGPLEPCQVALSQVQKALSNDLSTSAQAPSVTFQACAQRVHHLISLKLDALRGALASERSGLSGSSCGAHASHVSVSIEDFEVIKPISRGAFGRVYLARKRATGDLYAIKVMRKRDLIRKNLVENACFEKEIMSSANNPFIVRSYYSFTSKDNLYIVMEYISGGDTASLLRSMGALDEGVARQYIAETVLALEWCHQQGIIHRDVKPDNLLISASGHIKATDFGLSCVGVVDRADELVGELQIMIREALSSALSPVKLGMDAALCAPSYERRHAVGTPDYLAPELLLGTGHGSEVDWWSLGVVLYEFVTGLPPFNADSPEEIFDNILNRRIEWPEDGMSEECRDLIDQLLETDPELRLGHSGSSELKSHPWFDGLDWHNLAQAKAVFIPHLESDTDTTYFAPKQVSLHSMTLDIQSSGAVSQSSLSPQCEGSVASSQSTRTQPGTCWL</sequence>
<dbReference type="EC" id="2.7.11.1" evidence="1"/>
<dbReference type="InterPro" id="IPR008271">
    <property type="entry name" value="Ser/Thr_kinase_AS"/>
</dbReference>
<keyword evidence="2" id="KW-0723">Serine/threonine-protein kinase</keyword>
<evidence type="ECO:0000256" key="1">
    <source>
        <dbReference type="ARBA" id="ARBA00012513"/>
    </source>
</evidence>
<dbReference type="PROSITE" id="PS50011">
    <property type="entry name" value="PROTEIN_KINASE_DOM"/>
    <property type="match status" value="1"/>
</dbReference>
<proteinExistence type="predicted"/>
<dbReference type="CDD" id="cd05579">
    <property type="entry name" value="STKc_MAST_like"/>
    <property type="match status" value="1"/>
</dbReference>
<evidence type="ECO:0000256" key="6">
    <source>
        <dbReference type="ARBA" id="ARBA00022840"/>
    </source>
</evidence>
<evidence type="ECO:0000256" key="2">
    <source>
        <dbReference type="ARBA" id="ARBA00022527"/>
    </source>
</evidence>
<organism evidence="12 13">
    <name type="scientific">Coccomyxa subellipsoidea</name>
    <dbReference type="NCBI Taxonomy" id="248742"/>
    <lineage>
        <taxon>Eukaryota</taxon>
        <taxon>Viridiplantae</taxon>
        <taxon>Chlorophyta</taxon>
        <taxon>core chlorophytes</taxon>
        <taxon>Trebouxiophyceae</taxon>
        <taxon>Trebouxiophyceae incertae sedis</taxon>
        <taxon>Coccomyxaceae</taxon>
        <taxon>Coccomyxa</taxon>
    </lineage>
</organism>
<dbReference type="Gene3D" id="3.30.200.20">
    <property type="entry name" value="Phosphorylase Kinase, domain 1"/>
    <property type="match status" value="1"/>
</dbReference>
<gene>
    <name evidence="12" type="ORF">WJX75_004930</name>
</gene>
<dbReference type="PANTHER" id="PTHR24356:SF1">
    <property type="entry name" value="SERINE_THREONINE-PROTEIN KINASE GREATWALL"/>
    <property type="match status" value="1"/>
</dbReference>
<evidence type="ECO:0000256" key="7">
    <source>
        <dbReference type="ARBA" id="ARBA00047899"/>
    </source>
</evidence>
<evidence type="ECO:0000256" key="8">
    <source>
        <dbReference type="ARBA" id="ARBA00048679"/>
    </source>
</evidence>
<dbReference type="Proteomes" id="UP001491310">
    <property type="component" value="Unassembled WGS sequence"/>
</dbReference>
<evidence type="ECO:0000313" key="12">
    <source>
        <dbReference type="EMBL" id="KAK9907504.1"/>
    </source>
</evidence>
<feature type="region of interest" description="Disordered" evidence="10">
    <location>
        <begin position="866"/>
        <end position="893"/>
    </location>
</feature>
<evidence type="ECO:0000313" key="13">
    <source>
        <dbReference type="Proteomes" id="UP001491310"/>
    </source>
</evidence>
<keyword evidence="4" id="KW-0547">Nucleotide-binding</keyword>
<dbReference type="InterPro" id="IPR000719">
    <property type="entry name" value="Prot_kinase_dom"/>
</dbReference>
<dbReference type="SUPFAM" id="SSF56112">
    <property type="entry name" value="Protein kinase-like (PK-like)"/>
    <property type="match status" value="1"/>
</dbReference>
<reference evidence="12 13" key="1">
    <citation type="journal article" date="2024" name="Nat. Commun.">
        <title>Phylogenomics reveals the evolutionary origins of lichenization in chlorophyte algae.</title>
        <authorList>
            <person name="Puginier C."/>
            <person name="Libourel C."/>
            <person name="Otte J."/>
            <person name="Skaloud P."/>
            <person name="Haon M."/>
            <person name="Grisel S."/>
            <person name="Petersen M."/>
            <person name="Berrin J.G."/>
            <person name="Delaux P.M."/>
            <person name="Dal Grande F."/>
            <person name="Keller J."/>
        </authorList>
    </citation>
    <scope>NUCLEOTIDE SEQUENCE [LARGE SCALE GENOMIC DNA]</scope>
    <source>
        <strain evidence="12 13">SAG 216-7</strain>
    </source>
</reference>
<feature type="region of interest" description="Disordered" evidence="10">
    <location>
        <begin position="328"/>
        <end position="364"/>
    </location>
</feature>
<dbReference type="Gene3D" id="1.10.510.10">
    <property type="entry name" value="Transferase(Phosphotransferase) domain 1"/>
    <property type="match status" value="1"/>
</dbReference>
<dbReference type="Pfam" id="PF00069">
    <property type="entry name" value="Pkinase"/>
    <property type="match status" value="1"/>
</dbReference>
<feature type="region of interest" description="Disordered" evidence="10">
    <location>
        <begin position="237"/>
        <end position="313"/>
    </location>
</feature>
<keyword evidence="13" id="KW-1185">Reference proteome</keyword>
<feature type="domain" description="Protein kinase" evidence="11">
    <location>
        <begin position="526"/>
        <end position="817"/>
    </location>
</feature>
<dbReference type="InterPro" id="IPR011009">
    <property type="entry name" value="Kinase-like_dom_sf"/>
</dbReference>
<protein>
    <recommendedName>
        <fullName evidence="1">non-specific serine/threonine protein kinase</fullName>
        <ecNumber evidence="1">2.7.11.1</ecNumber>
    </recommendedName>
</protein>
<keyword evidence="6" id="KW-0067">ATP-binding</keyword>
<dbReference type="Pfam" id="PF26031">
    <property type="entry name" value="IREH1"/>
    <property type="match status" value="1"/>
</dbReference>
<comment type="catalytic activity">
    <reaction evidence="8">
        <text>L-seryl-[protein] + ATP = O-phospho-L-seryl-[protein] + ADP + H(+)</text>
        <dbReference type="Rhea" id="RHEA:17989"/>
        <dbReference type="Rhea" id="RHEA-COMP:9863"/>
        <dbReference type="Rhea" id="RHEA-COMP:11604"/>
        <dbReference type="ChEBI" id="CHEBI:15378"/>
        <dbReference type="ChEBI" id="CHEBI:29999"/>
        <dbReference type="ChEBI" id="CHEBI:30616"/>
        <dbReference type="ChEBI" id="CHEBI:83421"/>
        <dbReference type="ChEBI" id="CHEBI:456216"/>
        <dbReference type="EC" id="2.7.11.1"/>
    </reaction>
</comment>
<keyword evidence="5" id="KW-0418">Kinase</keyword>
<dbReference type="SMART" id="SM00220">
    <property type="entry name" value="S_TKc"/>
    <property type="match status" value="1"/>
</dbReference>
<keyword evidence="9" id="KW-0175">Coiled coil</keyword>
<dbReference type="PANTHER" id="PTHR24356">
    <property type="entry name" value="SERINE/THREONINE-PROTEIN KINASE"/>
    <property type="match status" value="1"/>
</dbReference>
<keyword evidence="3" id="KW-0808">Transferase</keyword>
<feature type="compositionally biased region" description="Low complexity" evidence="10">
    <location>
        <begin position="345"/>
        <end position="360"/>
    </location>
</feature>
<name>A0ABR2YKX7_9CHLO</name>